<keyword evidence="6" id="KW-1185">Reference proteome</keyword>
<dbReference type="GO" id="GO:1990281">
    <property type="term" value="C:efflux pump complex"/>
    <property type="evidence" value="ECO:0007669"/>
    <property type="project" value="TreeGrafter"/>
</dbReference>
<proteinExistence type="inferred from homology"/>
<dbReference type="RefSeq" id="WP_014203625.1">
    <property type="nucleotide sequence ID" value="NC_016599.1"/>
</dbReference>
<reference evidence="5 6" key="1">
    <citation type="journal article" date="2012" name="Stand. Genomic Sci.">
        <title>Genome sequence of the orange-pigmented seawater bacterium Owenweeksia hongkongensis type strain (UST20020801(T)).</title>
        <authorList>
            <person name="Riedel T."/>
            <person name="Held B."/>
            <person name="Nolan M."/>
            <person name="Lucas S."/>
            <person name="Lapidus A."/>
            <person name="Tice H."/>
            <person name="Del Rio T.G."/>
            <person name="Cheng J.F."/>
            <person name="Han C."/>
            <person name="Tapia R."/>
            <person name="Goodwin L.A."/>
            <person name="Pitluck S."/>
            <person name="Liolios K."/>
            <person name="Mavromatis K."/>
            <person name="Pagani I."/>
            <person name="Ivanova N."/>
            <person name="Mikhailova N."/>
            <person name="Pati A."/>
            <person name="Chen A."/>
            <person name="Palaniappan K."/>
            <person name="Rohde M."/>
            <person name="Tindall B.J."/>
            <person name="Detter J.C."/>
            <person name="Goker M."/>
            <person name="Woyke T."/>
            <person name="Bristow J."/>
            <person name="Eisen J.A."/>
            <person name="Markowitz V."/>
            <person name="Hugenholtz P."/>
            <person name="Klenk H.P."/>
            <person name="Kyrpides N.C."/>
        </authorList>
    </citation>
    <scope>NUCLEOTIDE SEQUENCE</scope>
    <source>
        <strain evidence="6">DSM 17368 / JCM 12287 / NRRL B-23963</strain>
    </source>
</reference>
<dbReference type="Proteomes" id="UP000005631">
    <property type="component" value="Chromosome"/>
</dbReference>
<dbReference type="Gene3D" id="2.40.420.20">
    <property type="match status" value="1"/>
</dbReference>
<organism evidence="5 6">
    <name type="scientific">Owenweeksia hongkongensis (strain DSM 17368 / CIP 108786 / JCM 12287 / NRRL B-23963 / UST20020801)</name>
    <dbReference type="NCBI Taxonomy" id="926562"/>
    <lineage>
        <taxon>Bacteria</taxon>
        <taxon>Pseudomonadati</taxon>
        <taxon>Bacteroidota</taxon>
        <taxon>Flavobacteriia</taxon>
        <taxon>Flavobacteriales</taxon>
        <taxon>Owenweeksiaceae</taxon>
        <taxon>Owenweeksia</taxon>
    </lineage>
</organism>
<evidence type="ECO:0000256" key="1">
    <source>
        <dbReference type="ARBA" id="ARBA00009477"/>
    </source>
</evidence>
<evidence type="ECO:0000256" key="2">
    <source>
        <dbReference type="SAM" id="Coils"/>
    </source>
</evidence>
<dbReference type="AlphaFoldDB" id="G8R4W4"/>
<feature type="coiled-coil region" evidence="2">
    <location>
        <begin position="100"/>
        <end position="165"/>
    </location>
</feature>
<protein>
    <submittedName>
        <fullName evidence="5">RND family efflux transporter, MFP subunit</fullName>
    </submittedName>
</protein>
<dbReference type="GO" id="GO:0015562">
    <property type="term" value="F:efflux transmembrane transporter activity"/>
    <property type="evidence" value="ECO:0007669"/>
    <property type="project" value="TreeGrafter"/>
</dbReference>
<feature type="transmembrane region" description="Helical" evidence="3">
    <location>
        <begin position="7"/>
        <end position="25"/>
    </location>
</feature>
<sequence length="362" mass="39928">MKRFFRISLLVIIAGIFIYTLFYLYQKSQKQPQVFTTETPFYGDIINKSVATGSIIPREEVELKPQVSGIITEVYVEAGDIVTTNQQIAKIKVIPDMVSLNNAENRVEVAQLALDNAKIDYDRNKALFDKNVISTSEYQRIDLSYRNAKQELAAAKDNLSIIREGASKKGGEVALTIVRATVPGMVLDVPVKVGNQVIESNTFNEGTSIATLADMQDLIFEGKIDESEVGKIKEGMDILLTVGAIENKQFNAELEYIAPKGVEENGAIQFVIKAKVKLDSADFIRAGYSANADIVLSRKDSVLSVKESLVQFDDGKPYVEISTGDQQFERRDVELGLSDGINVEVLSGVEADTEIKVWNKAG</sequence>
<evidence type="ECO:0000256" key="3">
    <source>
        <dbReference type="SAM" id="Phobius"/>
    </source>
</evidence>
<dbReference type="PATRIC" id="fig|926562.3.peg.3348"/>
<keyword evidence="3" id="KW-0472">Membrane</keyword>
<keyword evidence="3" id="KW-1133">Transmembrane helix</keyword>
<dbReference type="KEGG" id="oho:Oweho_3327"/>
<comment type="similarity">
    <text evidence="1">Belongs to the membrane fusion protein (MFP) (TC 8.A.1) family.</text>
</comment>
<dbReference type="eggNOG" id="COG0845">
    <property type="taxonomic scope" value="Bacteria"/>
</dbReference>
<dbReference type="InterPro" id="IPR058649">
    <property type="entry name" value="CzcB_C"/>
</dbReference>
<dbReference type="OrthoDB" id="9809068at2"/>
<evidence type="ECO:0000313" key="6">
    <source>
        <dbReference type="Proteomes" id="UP000005631"/>
    </source>
</evidence>
<dbReference type="Pfam" id="PF25975">
    <property type="entry name" value="CzcB_C"/>
    <property type="match status" value="1"/>
</dbReference>
<evidence type="ECO:0000313" key="5">
    <source>
        <dbReference type="EMBL" id="AEV34278.1"/>
    </source>
</evidence>
<evidence type="ECO:0000259" key="4">
    <source>
        <dbReference type="Pfam" id="PF25975"/>
    </source>
</evidence>
<dbReference type="SUPFAM" id="SSF111369">
    <property type="entry name" value="HlyD-like secretion proteins"/>
    <property type="match status" value="1"/>
</dbReference>
<dbReference type="PANTHER" id="PTHR30469">
    <property type="entry name" value="MULTIDRUG RESISTANCE PROTEIN MDTA"/>
    <property type="match status" value="1"/>
</dbReference>
<accession>G8R4W4</accession>
<dbReference type="InterPro" id="IPR006143">
    <property type="entry name" value="RND_pump_MFP"/>
</dbReference>
<feature type="domain" description="CzcB-like C-terminal circularly permuted SH3-like" evidence="4">
    <location>
        <begin position="304"/>
        <end position="355"/>
    </location>
</feature>
<name>G8R4W4_OWEHD</name>
<keyword evidence="3" id="KW-0812">Transmembrane</keyword>
<dbReference type="PANTHER" id="PTHR30469:SF33">
    <property type="entry name" value="SLR1207 PROTEIN"/>
    <property type="match status" value="1"/>
</dbReference>
<dbReference type="STRING" id="926562.Oweho_3327"/>
<keyword evidence="2" id="KW-0175">Coiled coil</keyword>
<dbReference type="Gene3D" id="2.40.30.170">
    <property type="match status" value="1"/>
</dbReference>
<gene>
    <name evidence="5" type="ordered locus">Oweho_3327</name>
</gene>
<dbReference type="Gene3D" id="1.10.287.470">
    <property type="entry name" value="Helix hairpin bin"/>
    <property type="match status" value="1"/>
</dbReference>
<dbReference type="EMBL" id="CP003156">
    <property type="protein sequence ID" value="AEV34278.1"/>
    <property type="molecule type" value="Genomic_DNA"/>
</dbReference>
<dbReference type="HOGENOM" id="CLU_018816_14_1_10"/>
<dbReference type="NCBIfam" id="TIGR01730">
    <property type="entry name" value="RND_mfp"/>
    <property type="match status" value="1"/>
</dbReference>